<feature type="transmembrane region" description="Helical" evidence="6">
    <location>
        <begin position="39"/>
        <end position="58"/>
    </location>
</feature>
<keyword evidence="4 6" id="KW-1133">Transmembrane helix</keyword>
<sequence length="98" mass="10318">MLTARAFRTVAVVEAVSWLALIVATVVKYSADAPLGVKILGPIHGALFIGYVLLALQLRAPMRWSAGTFLIVLIDAVVPGGGLLVARRPDLQARQAAA</sequence>
<evidence type="ECO:0000313" key="9">
    <source>
        <dbReference type="Proteomes" id="UP001164693"/>
    </source>
</evidence>
<dbReference type="NCBIfam" id="TIGR03954">
    <property type="entry name" value="integ_memb_HG"/>
    <property type="match status" value="1"/>
</dbReference>
<evidence type="ECO:0000256" key="4">
    <source>
        <dbReference type="ARBA" id="ARBA00022989"/>
    </source>
</evidence>
<evidence type="ECO:0000256" key="6">
    <source>
        <dbReference type="SAM" id="Phobius"/>
    </source>
</evidence>
<dbReference type="PANTHER" id="PTHR40077:SF2">
    <property type="entry name" value="MEMBRANE PROTEIN"/>
    <property type="match status" value="1"/>
</dbReference>
<dbReference type="Proteomes" id="UP001164693">
    <property type="component" value="Chromosome"/>
</dbReference>
<keyword evidence="9" id="KW-1185">Reference proteome</keyword>
<comment type="subcellular location">
    <subcellularLocation>
        <location evidence="1">Cell membrane</location>
        <topology evidence="1">Multi-pass membrane protein</topology>
    </subcellularLocation>
</comment>
<evidence type="ECO:0000256" key="2">
    <source>
        <dbReference type="ARBA" id="ARBA00022475"/>
    </source>
</evidence>
<name>A0ABY7JXB4_9ACTN</name>
<organism evidence="8 9">
    <name type="scientific">Jatrophihabitans cynanchi</name>
    <dbReference type="NCBI Taxonomy" id="2944128"/>
    <lineage>
        <taxon>Bacteria</taxon>
        <taxon>Bacillati</taxon>
        <taxon>Actinomycetota</taxon>
        <taxon>Actinomycetes</taxon>
        <taxon>Jatrophihabitantales</taxon>
        <taxon>Jatrophihabitantaceae</taxon>
        <taxon>Jatrophihabitans</taxon>
    </lineage>
</organism>
<dbReference type="InterPro" id="IPR023845">
    <property type="entry name" value="DUF3817_TM"/>
</dbReference>
<evidence type="ECO:0000256" key="1">
    <source>
        <dbReference type="ARBA" id="ARBA00004651"/>
    </source>
</evidence>
<protein>
    <submittedName>
        <fullName evidence="8">DUF3817 domain-containing protein</fullName>
    </submittedName>
</protein>
<keyword evidence="3 6" id="KW-0812">Transmembrane</keyword>
<evidence type="ECO:0000256" key="5">
    <source>
        <dbReference type="ARBA" id="ARBA00023136"/>
    </source>
</evidence>
<gene>
    <name evidence="8" type="ORF">M6B22_00195</name>
</gene>
<dbReference type="Pfam" id="PF12823">
    <property type="entry name" value="DUF3817"/>
    <property type="match status" value="1"/>
</dbReference>
<dbReference type="PANTHER" id="PTHR40077">
    <property type="entry name" value="MEMBRANE PROTEIN-RELATED"/>
    <property type="match status" value="1"/>
</dbReference>
<dbReference type="EMBL" id="CP097463">
    <property type="protein sequence ID" value="WAX57204.1"/>
    <property type="molecule type" value="Genomic_DNA"/>
</dbReference>
<evidence type="ECO:0000313" key="8">
    <source>
        <dbReference type="EMBL" id="WAX57204.1"/>
    </source>
</evidence>
<feature type="domain" description="DUF3817" evidence="7">
    <location>
        <begin position="5"/>
        <end position="88"/>
    </location>
</feature>
<feature type="transmembrane region" description="Helical" evidence="6">
    <location>
        <begin position="64"/>
        <end position="86"/>
    </location>
</feature>
<accession>A0ABY7JXB4</accession>
<evidence type="ECO:0000256" key="3">
    <source>
        <dbReference type="ARBA" id="ARBA00022692"/>
    </source>
</evidence>
<keyword evidence="2" id="KW-1003">Cell membrane</keyword>
<keyword evidence="5 6" id="KW-0472">Membrane</keyword>
<reference evidence="8" key="1">
    <citation type="submission" date="2022-05" db="EMBL/GenBank/DDBJ databases">
        <title>Jatrophihabitans sp. SB3-54 whole genome sequence.</title>
        <authorList>
            <person name="Suh M.K."/>
            <person name="Eom M.K."/>
            <person name="Kim J.S."/>
            <person name="Kim H.S."/>
            <person name="Do H.E."/>
            <person name="Shin Y.K."/>
            <person name="Lee J.-S."/>
        </authorList>
    </citation>
    <scope>NUCLEOTIDE SEQUENCE</scope>
    <source>
        <strain evidence="8">SB3-54</strain>
    </source>
</reference>
<feature type="transmembrane region" description="Helical" evidence="6">
    <location>
        <begin position="6"/>
        <end position="27"/>
    </location>
</feature>
<proteinExistence type="predicted"/>
<evidence type="ECO:0000259" key="7">
    <source>
        <dbReference type="Pfam" id="PF12823"/>
    </source>
</evidence>
<dbReference type="RefSeq" id="WP_269443742.1">
    <property type="nucleotide sequence ID" value="NZ_CP097463.1"/>
</dbReference>